<dbReference type="Proteomes" id="UP000189701">
    <property type="component" value="Unplaced"/>
</dbReference>
<name>A0A1U7XT74_NICSY</name>
<dbReference type="RefSeq" id="XP_009789675.1">
    <property type="nucleotide sequence ID" value="XM_009791373.1"/>
</dbReference>
<sequence>MGPQPWISSVLQQLLCCKHLENEYPAQSI</sequence>
<evidence type="ECO:0000313" key="1">
    <source>
        <dbReference type="Proteomes" id="UP000189701"/>
    </source>
</evidence>
<protein>
    <submittedName>
        <fullName evidence="2">Uncharacterized protein LOC104237266</fullName>
    </submittedName>
</protein>
<gene>
    <name evidence="2" type="primary">LOC104237266</name>
</gene>
<dbReference type="AlphaFoldDB" id="A0A1U7XT74"/>
<reference evidence="2" key="2">
    <citation type="submission" date="2025-08" db="UniProtKB">
        <authorList>
            <consortium name="RefSeq"/>
        </authorList>
    </citation>
    <scope>IDENTIFICATION</scope>
    <source>
        <tissue evidence="2">Leaf</tissue>
    </source>
</reference>
<reference evidence="1" key="1">
    <citation type="journal article" date="2013" name="Genome Biol.">
        <title>Reference genomes and transcriptomes of Nicotiana sylvestris and Nicotiana tomentosiformis.</title>
        <authorList>
            <person name="Sierro N."/>
            <person name="Battey J.N."/>
            <person name="Ouadi S."/>
            <person name="Bovet L."/>
            <person name="Goepfert S."/>
            <person name="Bakaher N."/>
            <person name="Peitsch M.C."/>
            <person name="Ivanov N.V."/>
        </authorList>
    </citation>
    <scope>NUCLEOTIDE SEQUENCE [LARGE SCALE GENOMIC DNA]</scope>
</reference>
<organism evidence="1 2">
    <name type="scientific">Nicotiana sylvestris</name>
    <name type="common">Wood tobacco</name>
    <name type="synonym">South American tobacco</name>
    <dbReference type="NCBI Taxonomy" id="4096"/>
    <lineage>
        <taxon>Eukaryota</taxon>
        <taxon>Viridiplantae</taxon>
        <taxon>Streptophyta</taxon>
        <taxon>Embryophyta</taxon>
        <taxon>Tracheophyta</taxon>
        <taxon>Spermatophyta</taxon>
        <taxon>Magnoliopsida</taxon>
        <taxon>eudicotyledons</taxon>
        <taxon>Gunneridae</taxon>
        <taxon>Pentapetalae</taxon>
        <taxon>asterids</taxon>
        <taxon>lamiids</taxon>
        <taxon>Solanales</taxon>
        <taxon>Solanaceae</taxon>
        <taxon>Nicotianoideae</taxon>
        <taxon>Nicotianeae</taxon>
        <taxon>Nicotiana</taxon>
    </lineage>
</organism>
<keyword evidence="1" id="KW-1185">Reference proteome</keyword>
<proteinExistence type="predicted"/>
<accession>A0A1U7XT74</accession>
<evidence type="ECO:0000313" key="2">
    <source>
        <dbReference type="RefSeq" id="XP_009789675.1"/>
    </source>
</evidence>